<evidence type="ECO:0000256" key="1">
    <source>
        <dbReference type="SAM" id="MobiDB-lite"/>
    </source>
</evidence>
<evidence type="ECO:0000313" key="3">
    <source>
        <dbReference type="EMBL" id="TQR87729.1"/>
    </source>
</evidence>
<reference evidence="3 4" key="1">
    <citation type="submission" date="2018-10" db="EMBL/GenBank/DDBJ databases">
        <title>Draft genome of Mycobacterium hodleri strain B.</title>
        <authorList>
            <person name="Amande T.J."/>
            <person name="Mcgenity T.J."/>
        </authorList>
    </citation>
    <scope>NUCLEOTIDE SEQUENCE [LARGE SCALE GENOMIC DNA]</scope>
    <source>
        <strain evidence="3 4">B</strain>
    </source>
</reference>
<evidence type="ECO:0000256" key="2">
    <source>
        <dbReference type="SAM" id="Phobius"/>
    </source>
</evidence>
<feature type="region of interest" description="Disordered" evidence="1">
    <location>
        <begin position="69"/>
        <end position="114"/>
    </location>
</feature>
<feature type="transmembrane region" description="Helical" evidence="2">
    <location>
        <begin position="47"/>
        <end position="66"/>
    </location>
</feature>
<gene>
    <name evidence="3" type="ORF">D8S82_05970</name>
</gene>
<evidence type="ECO:0000313" key="4">
    <source>
        <dbReference type="Proteomes" id="UP000315759"/>
    </source>
</evidence>
<protein>
    <recommendedName>
        <fullName evidence="5">Mercury transporter</fullName>
    </recommendedName>
</protein>
<accession>A0A544W685</accession>
<keyword evidence="4" id="KW-1185">Reference proteome</keyword>
<keyword evidence="2" id="KW-0812">Transmembrane</keyword>
<dbReference type="RefSeq" id="WP_142551179.1">
    <property type="nucleotide sequence ID" value="NZ_VIFX01000005.1"/>
</dbReference>
<proteinExistence type="predicted"/>
<dbReference type="AlphaFoldDB" id="A0A544W685"/>
<name>A0A544W685_9MYCO</name>
<evidence type="ECO:0008006" key="5">
    <source>
        <dbReference type="Google" id="ProtNLM"/>
    </source>
</evidence>
<feature type="transmembrane region" description="Helical" evidence="2">
    <location>
        <begin position="12"/>
        <end position="41"/>
    </location>
</feature>
<dbReference type="EMBL" id="VIFX01000005">
    <property type="protein sequence ID" value="TQR87729.1"/>
    <property type="molecule type" value="Genomic_DNA"/>
</dbReference>
<sequence>MATRRTSPSVIGVLGVVGTAALLMICCAGPALIAGGALAVLGELLHSTWLIGAAVVMVLGTAGYLLHRHGRPTPPSAAARPGTESAPLTRRHLPKGAAPESNSPPNNPPTGMDT</sequence>
<comment type="caution">
    <text evidence="3">The sequence shown here is derived from an EMBL/GenBank/DDBJ whole genome shotgun (WGS) entry which is preliminary data.</text>
</comment>
<keyword evidence="2" id="KW-0472">Membrane</keyword>
<dbReference type="Proteomes" id="UP000315759">
    <property type="component" value="Unassembled WGS sequence"/>
</dbReference>
<organism evidence="3 4">
    <name type="scientific">Mycolicibacterium hodleri</name>
    <dbReference type="NCBI Taxonomy" id="49897"/>
    <lineage>
        <taxon>Bacteria</taxon>
        <taxon>Bacillati</taxon>
        <taxon>Actinomycetota</taxon>
        <taxon>Actinomycetes</taxon>
        <taxon>Mycobacteriales</taxon>
        <taxon>Mycobacteriaceae</taxon>
        <taxon>Mycolicibacterium</taxon>
    </lineage>
</organism>
<keyword evidence="2" id="KW-1133">Transmembrane helix</keyword>